<dbReference type="EMBL" id="REGN01004185">
    <property type="protein sequence ID" value="RNA18712.1"/>
    <property type="molecule type" value="Genomic_DNA"/>
</dbReference>
<organism evidence="1 2">
    <name type="scientific">Brachionus plicatilis</name>
    <name type="common">Marine rotifer</name>
    <name type="synonym">Brachionus muelleri</name>
    <dbReference type="NCBI Taxonomy" id="10195"/>
    <lineage>
        <taxon>Eukaryota</taxon>
        <taxon>Metazoa</taxon>
        <taxon>Spiralia</taxon>
        <taxon>Gnathifera</taxon>
        <taxon>Rotifera</taxon>
        <taxon>Eurotatoria</taxon>
        <taxon>Monogononta</taxon>
        <taxon>Pseudotrocha</taxon>
        <taxon>Ploima</taxon>
        <taxon>Brachionidae</taxon>
        <taxon>Brachionus</taxon>
    </lineage>
</organism>
<dbReference type="AlphaFoldDB" id="A0A3M7R539"/>
<sequence>MQLCKIFFLLYLIRNIEDLFDHDFYFKLDLRIYIKQLFEYIKFNKIKSLVLSELGGGPGKTGLFRKKQRFEFIIPCSPASFVI</sequence>
<evidence type="ECO:0000313" key="2">
    <source>
        <dbReference type="Proteomes" id="UP000276133"/>
    </source>
</evidence>
<protein>
    <submittedName>
        <fullName evidence="1">Uncharacterized protein</fullName>
    </submittedName>
</protein>
<name>A0A3M7R539_BRAPC</name>
<keyword evidence="2" id="KW-1185">Reference proteome</keyword>
<reference evidence="1 2" key="1">
    <citation type="journal article" date="2018" name="Sci. Rep.">
        <title>Genomic signatures of local adaptation to the degree of environmental predictability in rotifers.</title>
        <authorList>
            <person name="Franch-Gras L."/>
            <person name="Hahn C."/>
            <person name="Garcia-Roger E.M."/>
            <person name="Carmona M.J."/>
            <person name="Serra M."/>
            <person name="Gomez A."/>
        </authorList>
    </citation>
    <scope>NUCLEOTIDE SEQUENCE [LARGE SCALE GENOMIC DNA]</scope>
    <source>
        <strain evidence="1">HYR1</strain>
    </source>
</reference>
<accession>A0A3M7R539</accession>
<evidence type="ECO:0000313" key="1">
    <source>
        <dbReference type="EMBL" id="RNA18712.1"/>
    </source>
</evidence>
<gene>
    <name evidence="1" type="ORF">BpHYR1_041311</name>
</gene>
<proteinExistence type="predicted"/>
<dbReference type="Proteomes" id="UP000276133">
    <property type="component" value="Unassembled WGS sequence"/>
</dbReference>
<comment type="caution">
    <text evidence="1">The sequence shown here is derived from an EMBL/GenBank/DDBJ whole genome shotgun (WGS) entry which is preliminary data.</text>
</comment>